<evidence type="ECO:0000313" key="3">
    <source>
        <dbReference type="Proteomes" id="UP000627573"/>
    </source>
</evidence>
<sequence length="55" mass="5447">MAVPQLVLLTAAGTGLVSLALQVTSLAFTGHRTLTGAATSTAVLALTLLTLGLLI</sequence>
<keyword evidence="1" id="KW-1133">Transmembrane helix</keyword>
<organism evidence="2 3">
    <name type="scientific">Rhodococcus erythropolis</name>
    <name type="common">Arthrobacter picolinophilus</name>
    <dbReference type="NCBI Taxonomy" id="1833"/>
    <lineage>
        <taxon>Bacteria</taxon>
        <taxon>Bacillati</taxon>
        <taxon>Actinomycetota</taxon>
        <taxon>Actinomycetes</taxon>
        <taxon>Mycobacteriales</taxon>
        <taxon>Nocardiaceae</taxon>
        <taxon>Rhodococcus</taxon>
        <taxon>Rhodococcus erythropolis group</taxon>
    </lineage>
</organism>
<dbReference type="EMBL" id="JAECSB010000060">
    <property type="protein sequence ID" value="MBH5144346.1"/>
    <property type="molecule type" value="Genomic_DNA"/>
</dbReference>
<keyword evidence="1" id="KW-0812">Transmembrane</keyword>
<evidence type="ECO:0000256" key="1">
    <source>
        <dbReference type="SAM" id="Phobius"/>
    </source>
</evidence>
<dbReference type="Proteomes" id="UP000627573">
    <property type="component" value="Unassembled WGS sequence"/>
</dbReference>
<keyword evidence="3" id="KW-1185">Reference proteome</keyword>
<name>A0A8I1D7S5_RHOER</name>
<evidence type="ECO:0000313" key="2">
    <source>
        <dbReference type="EMBL" id="MBH5144346.1"/>
    </source>
</evidence>
<proteinExistence type="predicted"/>
<feature type="transmembrane region" description="Helical" evidence="1">
    <location>
        <begin position="36"/>
        <end position="54"/>
    </location>
</feature>
<comment type="caution">
    <text evidence="2">The sequence shown here is derived from an EMBL/GenBank/DDBJ whole genome shotgun (WGS) entry which is preliminary data.</text>
</comment>
<dbReference type="AlphaFoldDB" id="A0A8I1D7S5"/>
<protein>
    <submittedName>
        <fullName evidence="2">Uncharacterized protein</fullName>
    </submittedName>
</protein>
<keyword evidence="1" id="KW-0472">Membrane</keyword>
<gene>
    <name evidence="2" type="ORF">I3517_17165</name>
</gene>
<accession>A0A8I1D7S5</accession>
<reference evidence="2 3" key="1">
    <citation type="submission" date="2020-12" db="EMBL/GenBank/DDBJ databases">
        <title>Draft genome sequence of furan degrading bacterial strain FUR100.</title>
        <authorList>
            <person name="Woiski C."/>
        </authorList>
    </citation>
    <scope>NUCLEOTIDE SEQUENCE [LARGE SCALE GENOMIC DNA]</scope>
    <source>
        <strain evidence="2 3">FUR100</strain>
    </source>
</reference>